<dbReference type="PANTHER" id="PTHR10681">
    <property type="entry name" value="THIOREDOXIN PEROXIDASE"/>
    <property type="match status" value="1"/>
</dbReference>
<dbReference type="Gene3D" id="3.30.1020.10">
    <property type="entry name" value="Antioxidant, Horf6, Chain A, domain2"/>
    <property type="match status" value="1"/>
</dbReference>
<evidence type="ECO:0000313" key="6">
    <source>
        <dbReference type="Proteomes" id="UP000198625"/>
    </source>
</evidence>
<dbReference type="PIRSF" id="PIRSF000239">
    <property type="entry name" value="AHPC"/>
    <property type="match status" value="1"/>
</dbReference>
<dbReference type="InterPro" id="IPR050217">
    <property type="entry name" value="Peroxiredoxin"/>
</dbReference>
<organism evidence="5 6">
    <name type="scientific">Proteiniborus ethanoligenes</name>
    <dbReference type="NCBI Taxonomy" id="415015"/>
    <lineage>
        <taxon>Bacteria</taxon>
        <taxon>Bacillati</taxon>
        <taxon>Bacillota</taxon>
        <taxon>Clostridia</taxon>
        <taxon>Eubacteriales</taxon>
        <taxon>Proteiniborus</taxon>
    </lineage>
</organism>
<dbReference type="GO" id="GO:0006979">
    <property type="term" value="P:response to oxidative stress"/>
    <property type="evidence" value="ECO:0007669"/>
    <property type="project" value="TreeGrafter"/>
</dbReference>
<name>A0A1H3NTU1_9FIRM</name>
<evidence type="ECO:0000313" key="5">
    <source>
        <dbReference type="EMBL" id="SDY91569.1"/>
    </source>
</evidence>
<feature type="domain" description="Peroxiredoxin C-terminal" evidence="4">
    <location>
        <begin position="105"/>
        <end position="142"/>
    </location>
</feature>
<dbReference type="Pfam" id="PF00578">
    <property type="entry name" value="AhpC-TSA"/>
    <property type="match status" value="1"/>
</dbReference>
<evidence type="ECO:0000256" key="1">
    <source>
        <dbReference type="ARBA" id="ARBA00009796"/>
    </source>
</evidence>
<dbReference type="Gene3D" id="3.40.30.10">
    <property type="entry name" value="Glutaredoxin"/>
    <property type="match status" value="1"/>
</dbReference>
<proteinExistence type="inferred from homology"/>
<dbReference type="SUPFAM" id="SSF52833">
    <property type="entry name" value="Thioredoxin-like"/>
    <property type="match status" value="1"/>
</dbReference>
<protein>
    <submittedName>
        <fullName evidence="5">Peroxiredoxin (Alkyl hydroperoxide reductase subunit C)</fullName>
    </submittedName>
</protein>
<dbReference type="GO" id="GO:0042744">
    <property type="term" value="P:hydrogen peroxide catabolic process"/>
    <property type="evidence" value="ECO:0007669"/>
    <property type="project" value="TreeGrafter"/>
</dbReference>
<sequence length="160" mass="18220">MAKHNNQFVRRNTQLLGLSIDSNPSHLAWVYNIYQNTGIQIPFPIITDRDGSISRQYGMFAPDVSTTQTVRNVFFIDENQIVRAILVYPLTNGRNVPEMIRIIDALQTTDREKVATPADWVPGCPVVVPAPQTFEDLLKRVEGEEGLCCMDWYLCYKNLS</sequence>
<reference evidence="5 6" key="1">
    <citation type="submission" date="2016-10" db="EMBL/GenBank/DDBJ databases">
        <authorList>
            <person name="de Groot N.N."/>
        </authorList>
    </citation>
    <scope>NUCLEOTIDE SEQUENCE [LARGE SCALE GENOMIC DNA]</scope>
    <source>
        <strain evidence="5 6">DSM 21650</strain>
    </source>
</reference>
<feature type="domain" description="Alkyl hydroperoxide reductase subunit C/ Thiol specific antioxidant" evidence="3">
    <location>
        <begin position="1"/>
        <end position="84"/>
    </location>
</feature>
<dbReference type="Proteomes" id="UP000198625">
    <property type="component" value="Unassembled WGS sequence"/>
</dbReference>
<dbReference type="GO" id="GO:0008379">
    <property type="term" value="F:thioredoxin peroxidase activity"/>
    <property type="evidence" value="ECO:0007669"/>
    <property type="project" value="TreeGrafter"/>
</dbReference>
<dbReference type="InterPro" id="IPR000866">
    <property type="entry name" value="AhpC/TSA"/>
</dbReference>
<keyword evidence="6" id="KW-1185">Reference proteome</keyword>
<dbReference type="PANTHER" id="PTHR10681:SF164">
    <property type="entry name" value="THIOREDOXIN PEROXIDASE 1"/>
    <property type="match status" value="1"/>
</dbReference>
<dbReference type="GO" id="GO:0033554">
    <property type="term" value="P:cellular response to stress"/>
    <property type="evidence" value="ECO:0007669"/>
    <property type="project" value="TreeGrafter"/>
</dbReference>
<dbReference type="InterPro" id="IPR019479">
    <property type="entry name" value="Peroxiredoxin_C"/>
</dbReference>
<comment type="similarity">
    <text evidence="1">Belongs to the peroxiredoxin family. AhpC/Prx1 subfamily.</text>
</comment>
<keyword evidence="2" id="KW-0560">Oxidoreductase</keyword>
<dbReference type="Pfam" id="PF10417">
    <property type="entry name" value="1-cysPrx_C"/>
    <property type="match status" value="1"/>
</dbReference>
<dbReference type="GO" id="GO:0045454">
    <property type="term" value="P:cell redox homeostasis"/>
    <property type="evidence" value="ECO:0007669"/>
    <property type="project" value="TreeGrafter"/>
</dbReference>
<dbReference type="InterPro" id="IPR036249">
    <property type="entry name" value="Thioredoxin-like_sf"/>
</dbReference>
<evidence type="ECO:0000256" key="2">
    <source>
        <dbReference type="ARBA" id="ARBA00023002"/>
    </source>
</evidence>
<accession>A0A1H3NTU1</accession>
<dbReference type="AlphaFoldDB" id="A0A1H3NTU1"/>
<evidence type="ECO:0000259" key="3">
    <source>
        <dbReference type="Pfam" id="PF00578"/>
    </source>
</evidence>
<dbReference type="GO" id="GO:0005829">
    <property type="term" value="C:cytosol"/>
    <property type="evidence" value="ECO:0007669"/>
    <property type="project" value="TreeGrafter"/>
</dbReference>
<dbReference type="STRING" id="415015.SAMN05660462_01221"/>
<gene>
    <name evidence="5" type="ORF">SAMN05660462_01221</name>
</gene>
<evidence type="ECO:0000259" key="4">
    <source>
        <dbReference type="Pfam" id="PF10417"/>
    </source>
</evidence>
<dbReference type="EMBL" id="FNQE01000011">
    <property type="protein sequence ID" value="SDY91569.1"/>
    <property type="molecule type" value="Genomic_DNA"/>
</dbReference>
<dbReference type="InterPro" id="IPR024706">
    <property type="entry name" value="Peroxiredoxin_AhpC-typ"/>
</dbReference>